<proteinExistence type="predicted"/>
<keyword evidence="2" id="KW-1185">Reference proteome</keyword>
<dbReference type="Proteomes" id="UP001589750">
    <property type="component" value="Unassembled WGS sequence"/>
</dbReference>
<dbReference type="RefSeq" id="WP_140011569.1">
    <property type="nucleotide sequence ID" value="NZ_JBHMDG010000009.1"/>
</dbReference>
<reference evidence="1 2" key="1">
    <citation type="submission" date="2024-09" db="EMBL/GenBank/DDBJ databases">
        <authorList>
            <person name="Sun Q."/>
            <person name="Mori K."/>
        </authorList>
    </citation>
    <scope>NUCLEOTIDE SEQUENCE [LARGE SCALE GENOMIC DNA]</scope>
    <source>
        <strain evidence="1 2">JCM 9626</strain>
    </source>
</reference>
<sequence>MLAFALFLSALTLAVGWLNVDLWRREALGGQPVFQGVDATPASTARDGLDPLRAVALVGLVGLIGVTFHVWQDKVFNYSDDRVGEIADRTARALENRDPELASIDRSDIEAALPDDADLDKLLIRKAASDYSGDATLWQLSDDDGASPHCLKVEAPSRGDADPEWSAVVLADVC</sequence>
<dbReference type="EMBL" id="JBHMDG010000009">
    <property type="protein sequence ID" value="MFB9312831.1"/>
    <property type="molecule type" value="Genomic_DNA"/>
</dbReference>
<evidence type="ECO:0000313" key="2">
    <source>
        <dbReference type="Proteomes" id="UP001589750"/>
    </source>
</evidence>
<evidence type="ECO:0000313" key="1">
    <source>
        <dbReference type="EMBL" id="MFB9312831.1"/>
    </source>
</evidence>
<name>A0ABV5K859_9ACTN</name>
<comment type="caution">
    <text evidence="1">The sequence shown here is derived from an EMBL/GenBank/DDBJ whole genome shotgun (WGS) entry which is preliminary data.</text>
</comment>
<organism evidence="1 2">
    <name type="scientific">Nocardioides plantarum</name>
    <dbReference type="NCBI Taxonomy" id="29299"/>
    <lineage>
        <taxon>Bacteria</taxon>
        <taxon>Bacillati</taxon>
        <taxon>Actinomycetota</taxon>
        <taxon>Actinomycetes</taxon>
        <taxon>Propionibacteriales</taxon>
        <taxon>Nocardioidaceae</taxon>
        <taxon>Nocardioides</taxon>
    </lineage>
</organism>
<gene>
    <name evidence="1" type="ORF">ACFFRI_07220</name>
</gene>
<accession>A0ABV5K859</accession>
<protein>
    <submittedName>
        <fullName evidence="1">Uncharacterized protein</fullName>
    </submittedName>
</protein>